<keyword evidence="1" id="KW-0378">Hydrolase</keyword>
<organism evidence="1 2">
    <name type="scientific">[Candida] jaroonii</name>
    <dbReference type="NCBI Taxonomy" id="467808"/>
    <lineage>
        <taxon>Eukaryota</taxon>
        <taxon>Fungi</taxon>
        <taxon>Dikarya</taxon>
        <taxon>Ascomycota</taxon>
        <taxon>Saccharomycotina</taxon>
        <taxon>Pichiomycetes</taxon>
        <taxon>Debaryomycetaceae</taxon>
        <taxon>Yamadazyma</taxon>
    </lineage>
</organism>
<proteinExistence type="predicted"/>
<protein>
    <submittedName>
        <fullName evidence="1">Uncharacterized glycosyl hydrolase</fullName>
    </submittedName>
</protein>
<comment type="caution">
    <text evidence="1">The sequence shown here is derived from an EMBL/GenBank/DDBJ whole genome shotgun (WGS) entry which is preliminary data.</text>
</comment>
<accession>A0ACA9Y725</accession>
<dbReference type="EMBL" id="CALSDN010000003">
    <property type="protein sequence ID" value="CAH6720217.1"/>
    <property type="molecule type" value="Genomic_DNA"/>
</dbReference>
<reference evidence="1" key="1">
    <citation type="submission" date="2022-06" db="EMBL/GenBank/DDBJ databases">
        <authorList>
            <person name="Legras J.-L."/>
            <person name="Devillers H."/>
            <person name="Grondin C."/>
        </authorList>
    </citation>
    <scope>NUCLEOTIDE SEQUENCE</scope>
    <source>
        <strain evidence="1">CLIB 1444</strain>
    </source>
</reference>
<evidence type="ECO:0000313" key="2">
    <source>
        <dbReference type="Proteomes" id="UP001152531"/>
    </source>
</evidence>
<gene>
    <name evidence="1" type="ORF">CLIB1444_03S07008</name>
</gene>
<dbReference type="Proteomes" id="UP001152531">
    <property type="component" value="Unassembled WGS sequence"/>
</dbReference>
<name>A0ACA9Y725_9ASCO</name>
<keyword evidence="2" id="KW-1185">Reference proteome</keyword>
<evidence type="ECO:0000313" key="1">
    <source>
        <dbReference type="EMBL" id="CAH6720217.1"/>
    </source>
</evidence>
<sequence length="499" mass="56821">MVFGGLKVKSKANNIPTVQLPGDKPSKRQIYQYRQNYGVNLGACFVLEKWIFHDLFIDNTNFELEAAEKSMSKLGKDEAQKKFEDHWNGFMTDDDWKWLEDHNVTSLRIPVGYWEVDGGKFTDGTKFSKVKDIYKNAWTIFKSQFVEKAGNHGISVVVDIHGLPGGANGDSHSGEKEGGDAEFWSSSSAQLSMCDMLRFIAKDLKSYDNIGGIQVVNESVFADDPKKQRYYYGAAINSIREEDKEVPVIISDGWWPDQWVKWVQEKQDNGNIGVVVDHHCYRCASDNDKKKSPPQIIQDLEGDLLTNLNDGGKGVDFMIGEYSCVMDGQSWDKDNANAKRDDLVVDFGRKQTELMNQRAGFGWFFWTFKFQSGNGGEWDFKTMSDKGAISCPIAFRGKSIPDDGKRDKRGEEEFNGHKNYWDNANPKEKYEHDRFKDGFLTAWNDSKTFAEFNGSVIGRKEAWKGGRLAEHIKAKGKGKHVWEWEHGFDAGLKAFKDSW</sequence>